<gene>
    <name evidence="1" type="ORF">LCGC14_0606300</name>
</gene>
<dbReference type="EMBL" id="LAZR01000991">
    <property type="protein sequence ID" value="KKN53041.1"/>
    <property type="molecule type" value="Genomic_DNA"/>
</dbReference>
<evidence type="ECO:0000313" key="1">
    <source>
        <dbReference type="EMBL" id="KKN53041.1"/>
    </source>
</evidence>
<accession>A0A0F9TV81</accession>
<protein>
    <submittedName>
        <fullName evidence="1">Uncharacterized protein</fullName>
    </submittedName>
</protein>
<reference evidence="1" key="1">
    <citation type="journal article" date="2015" name="Nature">
        <title>Complex archaea that bridge the gap between prokaryotes and eukaryotes.</title>
        <authorList>
            <person name="Spang A."/>
            <person name="Saw J.H."/>
            <person name="Jorgensen S.L."/>
            <person name="Zaremba-Niedzwiedzka K."/>
            <person name="Martijn J."/>
            <person name="Lind A.E."/>
            <person name="van Eijk R."/>
            <person name="Schleper C."/>
            <person name="Guy L."/>
            <person name="Ettema T.J."/>
        </authorList>
    </citation>
    <scope>NUCLEOTIDE SEQUENCE</scope>
</reference>
<proteinExistence type="predicted"/>
<dbReference type="AlphaFoldDB" id="A0A0F9TV81"/>
<comment type="caution">
    <text evidence="1">The sequence shown here is derived from an EMBL/GenBank/DDBJ whole genome shotgun (WGS) entry which is preliminary data.</text>
</comment>
<name>A0A0F9TV81_9ZZZZ</name>
<organism evidence="1">
    <name type="scientific">marine sediment metagenome</name>
    <dbReference type="NCBI Taxonomy" id="412755"/>
    <lineage>
        <taxon>unclassified sequences</taxon>
        <taxon>metagenomes</taxon>
        <taxon>ecological metagenomes</taxon>
    </lineage>
</organism>
<sequence length="97" mass="11274">MQKENFDHGSKTLDVENKIIFKDESSLYLLYIHVKKHSVLVQKLGSTKPPIVIDAGSMQHFSSSRTHKMRGFSVKNPLKATEFYYRFIHYKVSINLT</sequence>